<sequence>MTESKNQLVFAGNLDLDPNALWIISKLDNHQGYLKSNDIINLIIDNLNGRYYDPDRFLCSHDIHFTIGKDAFQEVVCHNKTTRINDEWYIELIKNV</sequence>
<keyword evidence="2" id="KW-1185">Reference proteome</keyword>
<evidence type="ECO:0000313" key="2">
    <source>
        <dbReference type="Proteomes" id="UP000247702"/>
    </source>
</evidence>
<proteinExistence type="predicted"/>
<evidence type="ECO:0008006" key="3">
    <source>
        <dbReference type="Google" id="ProtNLM"/>
    </source>
</evidence>
<dbReference type="AlphaFoldDB" id="A0A2Z6Q6W6"/>
<reference evidence="1 2" key="1">
    <citation type="submission" date="2017-11" db="EMBL/GenBank/DDBJ databases">
        <title>The genome of Rhizophagus clarus HR1 reveals common genetic basis of auxotrophy among arbuscular mycorrhizal fungi.</title>
        <authorList>
            <person name="Kobayashi Y."/>
        </authorList>
    </citation>
    <scope>NUCLEOTIDE SEQUENCE [LARGE SCALE GENOMIC DNA]</scope>
    <source>
        <strain evidence="1 2">HR1</strain>
    </source>
</reference>
<dbReference type="Gene3D" id="2.80.10.50">
    <property type="match status" value="1"/>
</dbReference>
<protein>
    <recommendedName>
        <fullName evidence="3">MIR domain-containing protein</fullName>
    </recommendedName>
</protein>
<name>A0A2Z6Q6W6_9GLOM</name>
<comment type="caution">
    <text evidence="1">The sequence shown here is derived from an EMBL/GenBank/DDBJ whole genome shotgun (WGS) entry which is preliminary data.</text>
</comment>
<organism evidence="1 2">
    <name type="scientific">Rhizophagus clarus</name>
    <dbReference type="NCBI Taxonomy" id="94130"/>
    <lineage>
        <taxon>Eukaryota</taxon>
        <taxon>Fungi</taxon>
        <taxon>Fungi incertae sedis</taxon>
        <taxon>Mucoromycota</taxon>
        <taxon>Glomeromycotina</taxon>
        <taxon>Glomeromycetes</taxon>
        <taxon>Glomerales</taxon>
        <taxon>Glomeraceae</taxon>
        <taxon>Rhizophagus</taxon>
    </lineage>
</organism>
<dbReference type="EMBL" id="BEXD01000083">
    <property type="protein sequence ID" value="GBB84092.1"/>
    <property type="molecule type" value="Genomic_DNA"/>
</dbReference>
<evidence type="ECO:0000313" key="1">
    <source>
        <dbReference type="EMBL" id="GBB84092.1"/>
    </source>
</evidence>
<gene>
    <name evidence="1" type="ORF">RclHR1_10720003</name>
</gene>
<dbReference type="Proteomes" id="UP000247702">
    <property type="component" value="Unassembled WGS sequence"/>
</dbReference>
<accession>A0A2Z6Q6W6</accession>